<proteinExistence type="predicted"/>
<comment type="caution">
    <text evidence="1">The sequence shown here is derived from an EMBL/GenBank/DDBJ whole genome shotgun (WGS) entry which is preliminary data.</text>
</comment>
<accession>A0AAD4M931</accession>
<evidence type="ECO:0000313" key="1">
    <source>
        <dbReference type="EMBL" id="KAI0305710.1"/>
    </source>
</evidence>
<gene>
    <name evidence="1" type="ORF">B0F90DRAFT_1095970</name>
</gene>
<keyword evidence="2" id="KW-1185">Reference proteome</keyword>
<evidence type="ECO:0000313" key="2">
    <source>
        <dbReference type="Proteomes" id="UP001203297"/>
    </source>
</evidence>
<organism evidence="1 2">
    <name type="scientific">Multifurca ochricompacta</name>
    <dbReference type="NCBI Taxonomy" id="376703"/>
    <lineage>
        <taxon>Eukaryota</taxon>
        <taxon>Fungi</taxon>
        <taxon>Dikarya</taxon>
        <taxon>Basidiomycota</taxon>
        <taxon>Agaricomycotina</taxon>
        <taxon>Agaricomycetes</taxon>
        <taxon>Russulales</taxon>
        <taxon>Russulaceae</taxon>
        <taxon>Multifurca</taxon>
    </lineage>
</organism>
<name>A0AAD4M931_9AGAM</name>
<dbReference type="EMBL" id="WTXG01000005">
    <property type="protein sequence ID" value="KAI0305710.1"/>
    <property type="molecule type" value="Genomic_DNA"/>
</dbReference>
<dbReference type="AlphaFoldDB" id="A0AAD4M931"/>
<reference evidence="1" key="1">
    <citation type="journal article" date="2022" name="New Phytol.">
        <title>Evolutionary transition to the ectomycorrhizal habit in the genomes of a hyperdiverse lineage of mushroom-forming fungi.</title>
        <authorList>
            <person name="Looney B."/>
            <person name="Miyauchi S."/>
            <person name="Morin E."/>
            <person name="Drula E."/>
            <person name="Courty P.E."/>
            <person name="Kohler A."/>
            <person name="Kuo A."/>
            <person name="LaButti K."/>
            <person name="Pangilinan J."/>
            <person name="Lipzen A."/>
            <person name="Riley R."/>
            <person name="Andreopoulos W."/>
            <person name="He G."/>
            <person name="Johnson J."/>
            <person name="Nolan M."/>
            <person name="Tritt A."/>
            <person name="Barry K.W."/>
            <person name="Grigoriev I.V."/>
            <person name="Nagy L.G."/>
            <person name="Hibbett D."/>
            <person name="Henrissat B."/>
            <person name="Matheny P.B."/>
            <person name="Labbe J."/>
            <person name="Martin F.M."/>
        </authorList>
    </citation>
    <scope>NUCLEOTIDE SEQUENCE</scope>
    <source>
        <strain evidence="1">BPL690</strain>
    </source>
</reference>
<dbReference type="Proteomes" id="UP001203297">
    <property type="component" value="Unassembled WGS sequence"/>
</dbReference>
<sequence>MARHVNSSRTSLLCASPASAFPNLRRHMVGHPTVWVVNQLDWTGLDGLFTQRIYCSTNTNTNTNTNTTHQHVTAWPPSRHHPSSLSIPHFNQSVSSVARPFTSSSLHPYNLIMFRFINFPTSFTRQSFLLTVIHLVHTYNSGSDRIPYFSSFGTAL</sequence>
<protein>
    <submittedName>
        <fullName evidence="1">Uncharacterized protein</fullName>
    </submittedName>
</protein>